<dbReference type="Pfam" id="PF02653">
    <property type="entry name" value="BPD_transp_2"/>
    <property type="match status" value="1"/>
</dbReference>
<evidence type="ECO:0000313" key="11">
    <source>
        <dbReference type="EMBL" id="QCO09569.1"/>
    </source>
</evidence>
<feature type="region of interest" description="Disordered" evidence="9">
    <location>
        <begin position="1"/>
        <end position="57"/>
    </location>
</feature>
<feature type="compositionally biased region" description="Low complexity" evidence="9">
    <location>
        <begin position="10"/>
        <end position="54"/>
    </location>
</feature>
<evidence type="ECO:0000256" key="7">
    <source>
        <dbReference type="ARBA" id="ARBA00023136"/>
    </source>
</evidence>
<evidence type="ECO:0000256" key="6">
    <source>
        <dbReference type="ARBA" id="ARBA00022989"/>
    </source>
</evidence>
<feature type="transmembrane region" description="Helical" evidence="10">
    <location>
        <begin position="63"/>
        <end position="88"/>
    </location>
</feature>
<dbReference type="PANTHER" id="PTHR11795">
    <property type="entry name" value="BRANCHED-CHAIN AMINO ACID TRANSPORT SYSTEM PERMEASE PROTEIN LIVH"/>
    <property type="match status" value="1"/>
</dbReference>
<evidence type="ECO:0000256" key="1">
    <source>
        <dbReference type="ARBA" id="ARBA00004651"/>
    </source>
</evidence>
<keyword evidence="3" id="KW-1003">Cell membrane</keyword>
<keyword evidence="5" id="KW-0029">Amino-acid transport</keyword>
<comment type="subcellular location">
    <subcellularLocation>
        <location evidence="1">Cell membrane</location>
        <topology evidence="1">Multi-pass membrane protein</topology>
    </subcellularLocation>
</comment>
<gene>
    <name evidence="11" type="ORF">D3868_11285</name>
</gene>
<protein>
    <submittedName>
        <fullName evidence="11">Branched-chain amino acid ABC transporter permease</fullName>
    </submittedName>
</protein>
<feature type="transmembrane region" description="Helical" evidence="10">
    <location>
        <begin position="119"/>
        <end position="138"/>
    </location>
</feature>
<evidence type="ECO:0000256" key="8">
    <source>
        <dbReference type="ARBA" id="ARBA00037998"/>
    </source>
</evidence>
<reference evidence="11 12" key="1">
    <citation type="submission" date="2018-09" db="EMBL/GenBank/DDBJ databases">
        <title>Whole genome based analysis of evolution and adaptive divergence in Indian and Brazilian strains of Azospirillum brasilense.</title>
        <authorList>
            <person name="Singh C."/>
            <person name="Tripathi A.K."/>
        </authorList>
    </citation>
    <scope>NUCLEOTIDE SEQUENCE [LARGE SCALE GENOMIC DNA]</scope>
    <source>
        <strain evidence="11 12">MTCC4038</strain>
    </source>
</reference>
<feature type="transmembrane region" description="Helical" evidence="10">
    <location>
        <begin position="327"/>
        <end position="347"/>
    </location>
</feature>
<evidence type="ECO:0000256" key="3">
    <source>
        <dbReference type="ARBA" id="ARBA00022475"/>
    </source>
</evidence>
<evidence type="ECO:0000313" key="12">
    <source>
        <dbReference type="Proteomes" id="UP000298774"/>
    </source>
</evidence>
<name>A0A4D8QRE6_AZOBR</name>
<feature type="transmembrane region" description="Helical" evidence="10">
    <location>
        <begin position="250"/>
        <end position="273"/>
    </location>
</feature>
<dbReference type="CDD" id="cd06582">
    <property type="entry name" value="TM_PBP1_LivH_like"/>
    <property type="match status" value="1"/>
</dbReference>
<dbReference type="PANTHER" id="PTHR11795:SF451">
    <property type="entry name" value="ABC TRANSPORTER PERMEASE PROTEIN"/>
    <property type="match status" value="1"/>
</dbReference>
<keyword evidence="4 10" id="KW-0812">Transmembrane</keyword>
<feature type="transmembrane region" description="Helical" evidence="10">
    <location>
        <begin position="190"/>
        <end position="221"/>
    </location>
</feature>
<evidence type="ECO:0000256" key="4">
    <source>
        <dbReference type="ARBA" id="ARBA00022692"/>
    </source>
</evidence>
<keyword evidence="6 10" id="KW-1133">Transmembrane helix</keyword>
<feature type="transmembrane region" description="Helical" evidence="10">
    <location>
        <begin position="150"/>
        <end position="170"/>
    </location>
</feature>
<accession>A0A4D8QRE6</accession>
<dbReference type="EMBL" id="CP032339">
    <property type="protein sequence ID" value="QCO09569.1"/>
    <property type="molecule type" value="Genomic_DNA"/>
</dbReference>
<dbReference type="GO" id="GO:0006865">
    <property type="term" value="P:amino acid transport"/>
    <property type="evidence" value="ECO:0007669"/>
    <property type="project" value="UniProtKB-KW"/>
</dbReference>
<dbReference type="GO" id="GO:0005886">
    <property type="term" value="C:plasma membrane"/>
    <property type="evidence" value="ECO:0007669"/>
    <property type="project" value="UniProtKB-SubCell"/>
</dbReference>
<evidence type="ECO:0000256" key="5">
    <source>
        <dbReference type="ARBA" id="ARBA00022970"/>
    </source>
</evidence>
<organism evidence="11 12">
    <name type="scientific">Azospirillum brasilense</name>
    <dbReference type="NCBI Taxonomy" id="192"/>
    <lineage>
        <taxon>Bacteria</taxon>
        <taxon>Pseudomonadati</taxon>
        <taxon>Pseudomonadota</taxon>
        <taxon>Alphaproteobacteria</taxon>
        <taxon>Rhodospirillales</taxon>
        <taxon>Azospirillaceae</taxon>
        <taxon>Azospirillum</taxon>
    </lineage>
</organism>
<dbReference type="InterPro" id="IPR001851">
    <property type="entry name" value="ABC_transp_permease"/>
</dbReference>
<comment type="similarity">
    <text evidence="8">Belongs to the binding-protein-dependent transport system permease family. LivHM subfamily.</text>
</comment>
<keyword evidence="7 10" id="KW-0472">Membrane</keyword>
<dbReference type="GO" id="GO:0022857">
    <property type="term" value="F:transmembrane transporter activity"/>
    <property type="evidence" value="ECO:0007669"/>
    <property type="project" value="InterPro"/>
</dbReference>
<sequence>MPVRWSASPPTTSATRRWASSPSRTAASPASASPSRPADSASPAPAPRRGPAQPSRERSPAVLLAYALSSGITSGALYALVAVGLVLCYRTTGHINFSHGELFMIGGFLAFTLHVMWELPYIVALLGAVAGSFVLGVLTDRVVYQPLIKAPPIAMVMATVGLSFVLKGIGRHFWGGQGEVVPFPPLVSPAPVLIGGVAVFPQQLVVIASVAVCMLLLTLFFTRTRAGKMMQATAENAHAAYLVGIRVERVYMLTWGAGAALAGVAAVFVAPLTLLTPDIGLSLLLKAFAATILGGLGSMTGAVIGGLLVGILEALAGTYIASSIQDVSAFIIILAVLVFRPTGLLGARARREV</sequence>
<proteinExistence type="inferred from homology"/>
<keyword evidence="2" id="KW-0813">Transport</keyword>
<dbReference type="Proteomes" id="UP000298774">
    <property type="component" value="Chromosome"/>
</dbReference>
<evidence type="ECO:0000256" key="10">
    <source>
        <dbReference type="SAM" id="Phobius"/>
    </source>
</evidence>
<dbReference type="InterPro" id="IPR052157">
    <property type="entry name" value="BCAA_transport_permease"/>
</dbReference>
<feature type="transmembrane region" description="Helical" evidence="10">
    <location>
        <begin position="95"/>
        <end position="113"/>
    </location>
</feature>
<dbReference type="AlphaFoldDB" id="A0A4D8QRE6"/>
<evidence type="ECO:0000256" key="2">
    <source>
        <dbReference type="ARBA" id="ARBA00022448"/>
    </source>
</evidence>
<evidence type="ECO:0000256" key="9">
    <source>
        <dbReference type="SAM" id="MobiDB-lite"/>
    </source>
</evidence>